<dbReference type="SUPFAM" id="SSF53756">
    <property type="entry name" value="UDP-Glycosyltransferase/glycogen phosphorylase"/>
    <property type="match status" value="1"/>
</dbReference>
<feature type="domain" description="Glycosyl transferase family 1" evidence="1">
    <location>
        <begin position="172"/>
        <end position="328"/>
    </location>
</feature>
<evidence type="ECO:0000259" key="1">
    <source>
        <dbReference type="Pfam" id="PF00534"/>
    </source>
</evidence>
<sequence>MNQIIKVIHVIPELKVGGVERVAMHLLQSPLKGVEYHLLVIEQADTDLVEKLPTHVLSRLHILNGKKHRPSTYFRAIEKIKEIAPDWLMASLWRAQPLIWMSRKENYKTVTCFHNTRFSHFLDKTATIFSLKNANYCFTDSQATAEFIRQFSNIRIEHLHHIIQQPQLTGVRKQKRLVYIGRLATQKGLEQGVQLIVALKRLKQVWHLDCYGPDEGALRKLQLMAKQYGVEEQIHFFGSRNPSEISTILAGYDYLLQPSPNEGMAMVVMEAMQQGTIPVVRPSGEIPQYTQDDHDSIWFEAVNDSLARRLINLADDDQLREKMRIRMKEKSSEWKDVCDELISILNQLHIA</sequence>
<dbReference type="CDD" id="cd03801">
    <property type="entry name" value="GT4_PimA-like"/>
    <property type="match status" value="1"/>
</dbReference>
<dbReference type="InterPro" id="IPR001296">
    <property type="entry name" value="Glyco_trans_1"/>
</dbReference>
<dbReference type="Proteomes" id="UP000238196">
    <property type="component" value="Unassembled WGS sequence"/>
</dbReference>
<dbReference type="EMBL" id="PRLP01000143">
    <property type="protein sequence ID" value="PPC74632.1"/>
    <property type="molecule type" value="Genomic_DNA"/>
</dbReference>
<dbReference type="GO" id="GO:0016757">
    <property type="term" value="F:glycosyltransferase activity"/>
    <property type="evidence" value="ECO:0007669"/>
    <property type="project" value="InterPro"/>
</dbReference>
<dbReference type="OrthoDB" id="9802525at2"/>
<name>A0A2S5KIQ0_9PROT</name>
<dbReference type="Pfam" id="PF00534">
    <property type="entry name" value="Glycos_transf_1"/>
    <property type="match status" value="1"/>
</dbReference>
<dbReference type="AlphaFoldDB" id="A0A2S5KIQ0"/>
<dbReference type="Gene3D" id="3.40.50.2000">
    <property type="entry name" value="Glycogen Phosphorylase B"/>
    <property type="match status" value="2"/>
</dbReference>
<evidence type="ECO:0000313" key="2">
    <source>
        <dbReference type="EMBL" id="PPC74632.1"/>
    </source>
</evidence>
<protein>
    <recommendedName>
        <fullName evidence="1">Glycosyl transferase family 1 domain-containing protein</fullName>
    </recommendedName>
</protein>
<dbReference type="PANTHER" id="PTHR12526">
    <property type="entry name" value="GLYCOSYLTRANSFERASE"/>
    <property type="match status" value="1"/>
</dbReference>
<comment type="caution">
    <text evidence="2">The sequence shown here is derived from an EMBL/GenBank/DDBJ whole genome shotgun (WGS) entry which is preliminary data.</text>
</comment>
<evidence type="ECO:0000313" key="3">
    <source>
        <dbReference type="Proteomes" id="UP000238196"/>
    </source>
</evidence>
<organism evidence="2 3">
    <name type="scientific">Proteobacteria bacterium 228</name>
    <dbReference type="NCBI Taxonomy" id="2083153"/>
    <lineage>
        <taxon>Bacteria</taxon>
        <taxon>Pseudomonadati</taxon>
        <taxon>Pseudomonadota</taxon>
    </lineage>
</organism>
<accession>A0A2S5KIQ0</accession>
<dbReference type="PANTHER" id="PTHR12526:SF630">
    <property type="entry name" value="GLYCOSYLTRANSFERASE"/>
    <property type="match status" value="1"/>
</dbReference>
<proteinExistence type="predicted"/>
<reference evidence="2 3" key="1">
    <citation type="submission" date="2018-02" db="EMBL/GenBank/DDBJ databases">
        <title>novel marine gammaproteobacteria from coastal saline agro ecosystem.</title>
        <authorList>
            <person name="Krishnan R."/>
            <person name="Ramesh Kumar N."/>
        </authorList>
    </citation>
    <scope>NUCLEOTIDE SEQUENCE [LARGE SCALE GENOMIC DNA]</scope>
    <source>
        <strain evidence="2 3">228</strain>
    </source>
</reference>
<gene>
    <name evidence="2" type="ORF">C4K68_25295</name>
</gene>